<evidence type="ECO:0000256" key="2">
    <source>
        <dbReference type="ARBA" id="ARBA00023002"/>
    </source>
</evidence>
<dbReference type="PRINTS" id="PR00081">
    <property type="entry name" value="GDHRDH"/>
</dbReference>
<proteinExistence type="inferred from homology"/>
<feature type="region of interest" description="Disordered" evidence="4">
    <location>
        <begin position="254"/>
        <end position="275"/>
    </location>
</feature>
<dbReference type="RefSeq" id="WP_322133508.1">
    <property type="nucleotide sequence ID" value="NZ_CP085036.1"/>
</dbReference>
<dbReference type="PANTHER" id="PTHR44196">
    <property type="entry name" value="DEHYDROGENASE/REDUCTASE SDR FAMILY MEMBER 7B"/>
    <property type="match status" value="1"/>
</dbReference>
<reference evidence="5 6" key="1">
    <citation type="submission" date="2023-04" db="EMBL/GenBank/DDBJ databases">
        <title>Genome Encyclopedia of Bacteria and Archaea VI: Functional Genomics of Type Strains.</title>
        <authorList>
            <person name="Whitman W."/>
        </authorList>
    </citation>
    <scope>NUCLEOTIDE SEQUENCE [LARGE SCALE GENOMIC DNA]</scope>
    <source>
        <strain evidence="5 6">SG_E_30_P1</strain>
    </source>
</reference>
<dbReference type="PIRSF" id="PIRSF000126">
    <property type="entry name" value="11-beta-HSD1"/>
    <property type="match status" value="1"/>
</dbReference>
<keyword evidence="6" id="KW-1185">Reference proteome</keyword>
<dbReference type="PRINTS" id="PR00080">
    <property type="entry name" value="SDRFAMILY"/>
</dbReference>
<dbReference type="SUPFAM" id="SSF51735">
    <property type="entry name" value="NAD(P)-binding Rossmann-fold domains"/>
    <property type="match status" value="1"/>
</dbReference>
<protein>
    <submittedName>
        <fullName evidence="5">Short-subunit dehydrogenase</fullName>
    </submittedName>
</protein>
<organism evidence="5 6">
    <name type="scientific">Antiquaquibacter oligotrophicus</name>
    <dbReference type="NCBI Taxonomy" id="2880260"/>
    <lineage>
        <taxon>Bacteria</taxon>
        <taxon>Bacillati</taxon>
        <taxon>Actinomycetota</taxon>
        <taxon>Actinomycetes</taxon>
        <taxon>Micrococcales</taxon>
        <taxon>Microbacteriaceae</taxon>
        <taxon>Antiquaquibacter</taxon>
    </lineage>
</organism>
<evidence type="ECO:0000313" key="6">
    <source>
        <dbReference type="Proteomes" id="UP001160142"/>
    </source>
</evidence>
<comment type="caution">
    <text evidence="5">The sequence shown here is derived from an EMBL/GenBank/DDBJ whole genome shotgun (WGS) entry which is preliminary data.</text>
</comment>
<name>A0ABT6KMW3_9MICO</name>
<dbReference type="CDD" id="cd05233">
    <property type="entry name" value="SDR_c"/>
    <property type="match status" value="1"/>
</dbReference>
<evidence type="ECO:0000256" key="3">
    <source>
        <dbReference type="RuleBase" id="RU000363"/>
    </source>
</evidence>
<dbReference type="Pfam" id="PF00106">
    <property type="entry name" value="adh_short"/>
    <property type="match status" value="1"/>
</dbReference>
<dbReference type="InterPro" id="IPR036291">
    <property type="entry name" value="NAD(P)-bd_dom_sf"/>
</dbReference>
<evidence type="ECO:0000256" key="1">
    <source>
        <dbReference type="ARBA" id="ARBA00006484"/>
    </source>
</evidence>
<comment type="similarity">
    <text evidence="1 3">Belongs to the short-chain dehydrogenases/reductases (SDR) family.</text>
</comment>
<sequence length="275" mass="29533">MATALVTGGTSGIGAEFARQLATRGFDLVLVARDRERLDVAQGELHAAAGISVETVRADLADREDLARVAAIIADPDREIDFVVNNAGFGIHTPLATLDTSVHEHGVDVMVRAVLVLSAAAARTMSGRGRGTILNVSSLQSQLTTGSYSAIKAWVTSFTQSLAVELKGSGVRVTALLPGWVSTEWHSRAGVRTSSIPDWLWTTPEAVVTSALRDAERGRIVSIPTVRYRVLGWFARYLPRRTVRWISGKISARRREPAQSTPSSEHPVTADGDAV</sequence>
<keyword evidence="2" id="KW-0560">Oxidoreductase</keyword>
<dbReference type="Gene3D" id="3.40.50.720">
    <property type="entry name" value="NAD(P)-binding Rossmann-like Domain"/>
    <property type="match status" value="1"/>
</dbReference>
<accession>A0ABT6KMW3</accession>
<evidence type="ECO:0000256" key="4">
    <source>
        <dbReference type="SAM" id="MobiDB-lite"/>
    </source>
</evidence>
<dbReference type="InterPro" id="IPR002347">
    <property type="entry name" value="SDR_fam"/>
</dbReference>
<gene>
    <name evidence="5" type="ORF">M2152_001371</name>
</gene>
<dbReference type="PANTHER" id="PTHR44196:SF2">
    <property type="entry name" value="SHORT-CHAIN DEHYDROGENASE-RELATED"/>
    <property type="match status" value="1"/>
</dbReference>
<dbReference type="Proteomes" id="UP001160142">
    <property type="component" value="Unassembled WGS sequence"/>
</dbReference>
<dbReference type="EMBL" id="JARXVQ010000001">
    <property type="protein sequence ID" value="MDH6181189.1"/>
    <property type="molecule type" value="Genomic_DNA"/>
</dbReference>
<evidence type="ECO:0000313" key="5">
    <source>
        <dbReference type="EMBL" id="MDH6181189.1"/>
    </source>
</evidence>